<evidence type="ECO:0000256" key="10">
    <source>
        <dbReference type="ARBA" id="ARBA00023004"/>
    </source>
</evidence>
<dbReference type="InterPro" id="IPR002403">
    <property type="entry name" value="Cyt_P450_E_grp-IV"/>
</dbReference>
<evidence type="ECO:0000256" key="3">
    <source>
        <dbReference type="ARBA" id="ARBA00004721"/>
    </source>
</evidence>
<keyword evidence="8" id="KW-1133">Transmembrane helix</keyword>
<evidence type="ECO:0000256" key="13">
    <source>
        <dbReference type="PIRSR" id="PIRSR602403-1"/>
    </source>
</evidence>
<evidence type="ECO:0000256" key="7">
    <source>
        <dbReference type="ARBA" id="ARBA00022723"/>
    </source>
</evidence>
<sequence length="610" mass="68243">MPFTTSSFLPRLTELLPQLSLPTACALAAFSLVCYKTIGRWRRSSPYKHISGPKASSKLGYLLDLHNPEGLDWHFQMTEKHGHVAKLDGGLMGPEALYVTDPAALHAILVKDHDMFRESTEFAGLFGVIHHGDGLASVYGDEHKKQRKLVDPIFTTTRISRLTPLFYNVTRQLQASLNADLADKPQGHEIDILDRLVRTTLELIAQGGLGHTFNSFDHNSQEFMDFHWAITSVLPIGSQLFLFLPYLQSWRRMEPVWLRRFLAQAVTYLPWSAPREFKKACDTMHPVYQKLLDEKKELYEGGGMSALEESATGGKDLMTILFKSNWEAAKDERMPDDVVVANMGYVSRYRPISARADQSSPPPPSPPLPARHRSVVHGAQETTSGALSRFISLLALKPELQARLRDELRAARENKGGDEEDFDFHELNNLPLLDAVCRETLRLFTPVTFVWRQTIEDTVVPLQYPIRDEATGKVTNELLITKGTAVYLGLAAANRSTAIWGADAGEFRPERWMGKAGHDLASATAEGKGTRLPGLYSNMMTFLGGPRGCPGMRFAVHEIKLVLAVLLQSYSFERSAQDIDWKLYITLTPYAEGDTSGPKVPVKVTMLEKH</sequence>
<evidence type="ECO:0000313" key="15">
    <source>
        <dbReference type="EMBL" id="KAF5368275.1"/>
    </source>
</evidence>
<evidence type="ECO:0000256" key="5">
    <source>
        <dbReference type="ARBA" id="ARBA00022617"/>
    </source>
</evidence>
<dbReference type="GO" id="GO:0020037">
    <property type="term" value="F:heme binding"/>
    <property type="evidence" value="ECO:0007669"/>
    <property type="project" value="InterPro"/>
</dbReference>
<dbReference type="PANTHER" id="PTHR24305:SF166">
    <property type="entry name" value="CYTOCHROME P450 12A4, MITOCHONDRIAL-RELATED"/>
    <property type="match status" value="1"/>
</dbReference>
<proteinExistence type="inferred from homology"/>
<dbReference type="GO" id="GO:0005506">
    <property type="term" value="F:iron ion binding"/>
    <property type="evidence" value="ECO:0007669"/>
    <property type="project" value="InterPro"/>
</dbReference>
<evidence type="ECO:0000256" key="2">
    <source>
        <dbReference type="ARBA" id="ARBA00004370"/>
    </source>
</evidence>
<organism evidence="15 16">
    <name type="scientific">Tricholomella constricta</name>
    <dbReference type="NCBI Taxonomy" id="117010"/>
    <lineage>
        <taxon>Eukaryota</taxon>
        <taxon>Fungi</taxon>
        <taxon>Dikarya</taxon>
        <taxon>Basidiomycota</taxon>
        <taxon>Agaricomycotina</taxon>
        <taxon>Agaricomycetes</taxon>
        <taxon>Agaricomycetidae</taxon>
        <taxon>Agaricales</taxon>
        <taxon>Tricholomatineae</taxon>
        <taxon>Lyophyllaceae</taxon>
        <taxon>Tricholomella</taxon>
    </lineage>
</organism>
<feature type="compositionally biased region" description="Pro residues" evidence="14">
    <location>
        <begin position="360"/>
        <end position="369"/>
    </location>
</feature>
<dbReference type="GO" id="GO:0016705">
    <property type="term" value="F:oxidoreductase activity, acting on paired donors, with incorporation or reduction of molecular oxygen"/>
    <property type="evidence" value="ECO:0007669"/>
    <property type="project" value="InterPro"/>
</dbReference>
<keyword evidence="11" id="KW-0503">Monooxygenase</keyword>
<reference evidence="15 16" key="1">
    <citation type="journal article" date="2020" name="ISME J.">
        <title>Uncovering the hidden diversity of litter-decomposition mechanisms in mushroom-forming fungi.</title>
        <authorList>
            <person name="Floudas D."/>
            <person name="Bentzer J."/>
            <person name="Ahren D."/>
            <person name="Johansson T."/>
            <person name="Persson P."/>
            <person name="Tunlid A."/>
        </authorList>
    </citation>
    <scope>NUCLEOTIDE SEQUENCE [LARGE SCALE GENOMIC DNA]</scope>
    <source>
        <strain evidence="15 16">CBS 661.87</strain>
    </source>
</reference>
<dbReference type="PANTHER" id="PTHR24305">
    <property type="entry name" value="CYTOCHROME P450"/>
    <property type="match status" value="1"/>
</dbReference>
<keyword evidence="12" id="KW-0472">Membrane</keyword>
<evidence type="ECO:0000256" key="1">
    <source>
        <dbReference type="ARBA" id="ARBA00001971"/>
    </source>
</evidence>
<keyword evidence="5 13" id="KW-0349">Heme</keyword>
<protein>
    <recommendedName>
        <fullName evidence="17">Cytochrome P450</fullName>
    </recommendedName>
</protein>
<dbReference type="OrthoDB" id="1470350at2759"/>
<dbReference type="Pfam" id="PF00067">
    <property type="entry name" value="p450"/>
    <property type="match status" value="2"/>
</dbReference>
<comment type="similarity">
    <text evidence="4">Belongs to the cytochrome P450 family.</text>
</comment>
<evidence type="ECO:0000256" key="14">
    <source>
        <dbReference type="SAM" id="MobiDB-lite"/>
    </source>
</evidence>
<name>A0A8H5GP48_9AGAR</name>
<dbReference type="AlphaFoldDB" id="A0A8H5GP48"/>
<evidence type="ECO:0000256" key="6">
    <source>
        <dbReference type="ARBA" id="ARBA00022692"/>
    </source>
</evidence>
<evidence type="ECO:0000256" key="9">
    <source>
        <dbReference type="ARBA" id="ARBA00023002"/>
    </source>
</evidence>
<dbReference type="InterPro" id="IPR050121">
    <property type="entry name" value="Cytochrome_P450_monoxygenase"/>
</dbReference>
<keyword evidence="10 13" id="KW-0408">Iron</keyword>
<accession>A0A8H5GP48</accession>
<dbReference type="InterPro" id="IPR001128">
    <property type="entry name" value="Cyt_P450"/>
</dbReference>
<feature type="region of interest" description="Disordered" evidence="14">
    <location>
        <begin position="352"/>
        <end position="379"/>
    </location>
</feature>
<evidence type="ECO:0000313" key="16">
    <source>
        <dbReference type="Proteomes" id="UP000565441"/>
    </source>
</evidence>
<evidence type="ECO:0000256" key="4">
    <source>
        <dbReference type="ARBA" id="ARBA00010617"/>
    </source>
</evidence>
<evidence type="ECO:0008006" key="17">
    <source>
        <dbReference type="Google" id="ProtNLM"/>
    </source>
</evidence>
<evidence type="ECO:0000256" key="11">
    <source>
        <dbReference type="ARBA" id="ARBA00023033"/>
    </source>
</evidence>
<keyword evidence="16" id="KW-1185">Reference proteome</keyword>
<comment type="caution">
    <text evidence="15">The sequence shown here is derived from an EMBL/GenBank/DDBJ whole genome shotgun (WGS) entry which is preliminary data.</text>
</comment>
<keyword evidence="6" id="KW-0812">Transmembrane</keyword>
<gene>
    <name evidence="15" type="ORF">D9615_010373</name>
</gene>
<dbReference type="PRINTS" id="PR00465">
    <property type="entry name" value="EP450IV"/>
</dbReference>
<dbReference type="GO" id="GO:0004497">
    <property type="term" value="F:monooxygenase activity"/>
    <property type="evidence" value="ECO:0007669"/>
    <property type="project" value="UniProtKB-KW"/>
</dbReference>
<dbReference type="InterPro" id="IPR036396">
    <property type="entry name" value="Cyt_P450_sf"/>
</dbReference>
<dbReference type="PRINTS" id="PR00385">
    <property type="entry name" value="P450"/>
</dbReference>
<dbReference type="EMBL" id="JAACJP010000060">
    <property type="protein sequence ID" value="KAF5368275.1"/>
    <property type="molecule type" value="Genomic_DNA"/>
</dbReference>
<dbReference type="SUPFAM" id="SSF48264">
    <property type="entry name" value="Cytochrome P450"/>
    <property type="match status" value="1"/>
</dbReference>
<dbReference type="GO" id="GO:0016020">
    <property type="term" value="C:membrane"/>
    <property type="evidence" value="ECO:0007669"/>
    <property type="project" value="UniProtKB-SubCell"/>
</dbReference>
<feature type="binding site" description="axial binding residue" evidence="13">
    <location>
        <position position="549"/>
    </location>
    <ligand>
        <name>heme</name>
        <dbReference type="ChEBI" id="CHEBI:30413"/>
    </ligand>
    <ligandPart>
        <name>Fe</name>
        <dbReference type="ChEBI" id="CHEBI:18248"/>
    </ligandPart>
</feature>
<keyword evidence="9" id="KW-0560">Oxidoreductase</keyword>
<keyword evidence="7 13" id="KW-0479">Metal-binding</keyword>
<evidence type="ECO:0000256" key="12">
    <source>
        <dbReference type="ARBA" id="ARBA00023136"/>
    </source>
</evidence>
<dbReference type="Gene3D" id="1.10.630.10">
    <property type="entry name" value="Cytochrome P450"/>
    <property type="match status" value="1"/>
</dbReference>
<comment type="subcellular location">
    <subcellularLocation>
        <location evidence="2">Membrane</location>
    </subcellularLocation>
</comment>
<comment type="pathway">
    <text evidence="3">Secondary metabolite biosynthesis; terpenoid biosynthesis.</text>
</comment>
<comment type="cofactor">
    <cofactor evidence="1 13">
        <name>heme</name>
        <dbReference type="ChEBI" id="CHEBI:30413"/>
    </cofactor>
</comment>
<dbReference type="Proteomes" id="UP000565441">
    <property type="component" value="Unassembled WGS sequence"/>
</dbReference>
<evidence type="ECO:0000256" key="8">
    <source>
        <dbReference type="ARBA" id="ARBA00022989"/>
    </source>
</evidence>